<name>A0A6N3XAZ8_9SYNE</name>
<accession>A0A6N3XAZ8</accession>
<dbReference type="AlphaFoldDB" id="A0A6N3XAZ8"/>
<proteinExistence type="predicted"/>
<protein>
    <submittedName>
        <fullName evidence="1">Uncharacterized protein</fullName>
    </submittedName>
</protein>
<evidence type="ECO:0000313" key="2">
    <source>
        <dbReference type="Proteomes" id="UP000035054"/>
    </source>
</evidence>
<organism evidence="1 2">
    <name type="scientific">Candidatus Synechococcus spongiarum 142</name>
    <dbReference type="NCBI Taxonomy" id="1608213"/>
    <lineage>
        <taxon>Bacteria</taxon>
        <taxon>Bacillati</taxon>
        <taxon>Cyanobacteriota</taxon>
        <taxon>Cyanophyceae</taxon>
        <taxon>Synechococcales</taxon>
        <taxon>Synechococcaceae</taxon>
        <taxon>Synechococcus</taxon>
    </lineage>
</organism>
<dbReference type="Proteomes" id="UP000035054">
    <property type="component" value="Unassembled WGS sequence"/>
</dbReference>
<evidence type="ECO:0000313" key="1">
    <source>
        <dbReference type="EMBL" id="KKZ14125.1"/>
    </source>
</evidence>
<reference evidence="1 2" key="1">
    <citation type="submission" date="2015-01" db="EMBL/GenBank/DDBJ databases">
        <title>Lifestyle Evolution in Cyanobacterial Symbionts of Sponges.</title>
        <authorList>
            <person name="Burgsdorf I."/>
            <person name="Slaby B.M."/>
            <person name="Handley K.M."/>
            <person name="Haber M."/>
            <person name="Blom J."/>
            <person name="Marshall C.W."/>
            <person name="Gilbert J.A."/>
            <person name="Hentschel U."/>
            <person name="Steindler L."/>
        </authorList>
    </citation>
    <scope>NUCLEOTIDE SEQUENCE [LARGE SCALE GENOMIC DNA]</scope>
    <source>
        <strain evidence="1">142</strain>
    </source>
</reference>
<comment type="caution">
    <text evidence="1">The sequence shown here is derived from an EMBL/GenBank/DDBJ whole genome shotgun (WGS) entry which is preliminary data.</text>
</comment>
<sequence length="172" mass="19554">MLEAILTQQAAYLRSDFLGQINLEFITWLQNALRRVKSSPGEKVRHGTSSDVFDEIRRSGQFSEAMLPSWYKKISSFIISAYPENENWWRLLPFAPKADYKPSEAKVKENLALGLTRIAGLVEAHDRIYGQVLQLEILVEQGVNLSTFTKSLNRPDGKMAKAILFGNHGWDL</sequence>
<gene>
    <name evidence="1" type="ORF">TH68_05650</name>
</gene>
<dbReference type="EMBL" id="JXUO01000186">
    <property type="protein sequence ID" value="KKZ14125.1"/>
    <property type="molecule type" value="Genomic_DNA"/>
</dbReference>